<sequence length="157" mass="17909">MTTTPANDRELVLTRLLDAPRSAVWRCWTEPGLLKQWFAPAPWSTPKADLDVRPGGRANVTMADPEGNEYPNPGVYLEVVEEEKLVFTDAYTGDWEPVEGTPFMTVILTFEDEGGKTRYTARARHWTKEKRDEHEKMGFHEGWGICADQLEKLARTI</sequence>
<evidence type="ECO:0000313" key="4">
    <source>
        <dbReference type="Proteomes" id="UP000033632"/>
    </source>
</evidence>
<dbReference type="RefSeq" id="WP_046107324.1">
    <property type="nucleotide sequence ID" value="NZ_JZEX01000052.1"/>
</dbReference>
<reference evidence="3 4" key="1">
    <citation type="submission" date="2015-03" db="EMBL/GenBank/DDBJ databases">
        <authorList>
            <person name="Hassan Y.I."/>
            <person name="Lepp D."/>
            <person name="Li X.-Z."/>
            <person name="Zhou T."/>
        </authorList>
    </citation>
    <scope>NUCLEOTIDE SEQUENCE [LARGE SCALE GENOMIC DNA]</scope>
    <source>
        <strain evidence="3 4">BD-c194</strain>
    </source>
</reference>
<feature type="domain" description="Activator of Hsp90 ATPase homologue 1/2-like C-terminal" evidence="2">
    <location>
        <begin position="18"/>
        <end position="153"/>
    </location>
</feature>
<keyword evidence="4" id="KW-1185">Reference proteome</keyword>
<dbReference type="CDD" id="cd08896">
    <property type="entry name" value="SRPBCC_CalC_Aha1-like_3"/>
    <property type="match status" value="1"/>
</dbReference>
<name>A0A0F5FW01_9HYPH</name>
<dbReference type="Proteomes" id="UP000033632">
    <property type="component" value="Unassembled WGS sequence"/>
</dbReference>
<dbReference type="InterPro" id="IPR013538">
    <property type="entry name" value="ASHA1/2-like_C"/>
</dbReference>
<evidence type="ECO:0000259" key="2">
    <source>
        <dbReference type="Pfam" id="PF08327"/>
    </source>
</evidence>
<comment type="caution">
    <text evidence="3">The sequence shown here is derived from an EMBL/GenBank/DDBJ whole genome shotgun (WGS) entry which is preliminary data.</text>
</comment>
<dbReference type="PATRIC" id="fig|443610.3.peg.3296"/>
<dbReference type="Pfam" id="PF08327">
    <property type="entry name" value="AHSA1"/>
    <property type="match status" value="1"/>
</dbReference>
<dbReference type="Gene3D" id="3.30.530.20">
    <property type="match status" value="1"/>
</dbReference>
<evidence type="ECO:0000256" key="1">
    <source>
        <dbReference type="ARBA" id="ARBA00006817"/>
    </source>
</evidence>
<dbReference type="STRING" id="443610.VE25_04075"/>
<comment type="similarity">
    <text evidence="1">Belongs to the AHA1 family.</text>
</comment>
<protein>
    <submittedName>
        <fullName evidence="3">Polyketide cyclase</fullName>
    </submittedName>
</protein>
<dbReference type="EMBL" id="JZEX01000052">
    <property type="protein sequence ID" value="KKB13019.1"/>
    <property type="molecule type" value="Genomic_DNA"/>
</dbReference>
<gene>
    <name evidence="3" type="ORF">VE25_04075</name>
</gene>
<accession>A0A0F5FW01</accession>
<dbReference type="SUPFAM" id="SSF55961">
    <property type="entry name" value="Bet v1-like"/>
    <property type="match status" value="1"/>
</dbReference>
<evidence type="ECO:0000313" key="3">
    <source>
        <dbReference type="EMBL" id="KKB13019.1"/>
    </source>
</evidence>
<dbReference type="AlphaFoldDB" id="A0A0F5FW01"/>
<proteinExistence type="inferred from homology"/>
<dbReference type="InterPro" id="IPR023393">
    <property type="entry name" value="START-like_dom_sf"/>
</dbReference>
<dbReference type="OrthoDB" id="9786557at2"/>
<organism evidence="3 4">
    <name type="scientific">Devosia geojensis</name>
    <dbReference type="NCBI Taxonomy" id="443610"/>
    <lineage>
        <taxon>Bacteria</taxon>
        <taxon>Pseudomonadati</taxon>
        <taxon>Pseudomonadota</taxon>
        <taxon>Alphaproteobacteria</taxon>
        <taxon>Hyphomicrobiales</taxon>
        <taxon>Devosiaceae</taxon>
        <taxon>Devosia</taxon>
    </lineage>
</organism>